<keyword evidence="1" id="KW-0732">Signal</keyword>
<dbReference type="AlphaFoldDB" id="A0A3E0W531"/>
<feature type="chain" id="PRO_5039300311" description="ABC transporter substrate-binding protein" evidence="1">
    <location>
        <begin position="25"/>
        <end position="432"/>
    </location>
</feature>
<dbReference type="SUPFAM" id="SSF53850">
    <property type="entry name" value="Periplasmic binding protein-like II"/>
    <property type="match status" value="1"/>
</dbReference>
<dbReference type="PROSITE" id="PS51257">
    <property type="entry name" value="PROKAR_LIPOPROTEIN"/>
    <property type="match status" value="1"/>
</dbReference>
<evidence type="ECO:0000313" key="3">
    <source>
        <dbReference type="Proteomes" id="UP000256541"/>
    </source>
</evidence>
<dbReference type="Proteomes" id="UP000256541">
    <property type="component" value="Unassembled WGS sequence"/>
</dbReference>
<dbReference type="Pfam" id="PF01547">
    <property type="entry name" value="SBP_bac_1"/>
    <property type="match status" value="1"/>
</dbReference>
<dbReference type="Gene3D" id="3.40.190.10">
    <property type="entry name" value="Periplasmic binding protein-like II"/>
    <property type="match status" value="2"/>
</dbReference>
<dbReference type="PANTHER" id="PTHR43649">
    <property type="entry name" value="ARABINOSE-BINDING PROTEIN-RELATED"/>
    <property type="match status" value="1"/>
</dbReference>
<evidence type="ECO:0008006" key="4">
    <source>
        <dbReference type="Google" id="ProtNLM"/>
    </source>
</evidence>
<reference evidence="2 3" key="1">
    <citation type="submission" date="2017-04" db="EMBL/GenBank/DDBJ databases">
        <title>Comparative genome analysis of Subtercola boreus.</title>
        <authorList>
            <person name="Cho Y.-J."/>
            <person name="Cho A."/>
            <person name="Kim O.-S."/>
            <person name="Lee J.-I."/>
        </authorList>
    </citation>
    <scope>NUCLEOTIDE SEQUENCE [LARGE SCALE GENOMIC DNA]</scope>
    <source>
        <strain evidence="2 3">P27479</strain>
    </source>
</reference>
<gene>
    <name evidence="2" type="ORF">B7R22_02125</name>
</gene>
<dbReference type="InterPro" id="IPR006059">
    <property type="entry name" value="SBP"/>
</dbReference>
<proteinExistence type="predicted"/>
<dbReference type="PANTHER" id="PTHR43649:SF30">
    <property type="entry name" value="ABC TRANSPORTER SUBSTRATE-BINDING PROTEIN"/>
    <property type="match status" value="1"/>
</dbReference>
<comment type="caution">
    <text evidence="2">The sequence shown here is derived from an EMBL/GenBank/DDBJ whole genome shotgun (WGS) entry which is preliminary data.</text>
</comment>
<evidence type="ECO:0000256" key="1">
    <source>
        <dbReference type="SAM" id="SignalP"/>
    </source>
</evidence>
<dbReference type="EMBL" id="NBXB01000008">
    <property type="protein sequence ID" value="RFA16895.1"/>
    <property type="molecule type" value="Genomic_DNA"/>
</dbReference>
<name>A0A3E0W531_9MICO</name>
<sequence length="432" mass="45749">MVLKMHRKFAVPLIGSLATAVLLAGCSTSADSSSNGHSSAPLTVMSDYAPGDYQNASFVEALAGFTKETGIEVTPIYSGANEIYTAYETSVLAKKSPDVLFVNLYDKSTTWTSTGATLPVTQYIKDWGLDKVVSQAAVSDWTDAKGQVQAFPYFGFSWPMWYNKALFEKAGIPSLPATTDDLIADAPKLKAIGVTPIAISGSDSLGQKFFLQIIQTLMSEDEAKKVFAGGGYCSSPSAMKGIDEFLRLSKAGVFSENAQGLIGDNVVADFYQSKAAMLPDGSWQFSATPKELVPSVELGGMPVPAGSRYTKPVMYQAYTSSAIWLTPSGTKRLSDVEKFVKYMYESNVASSVVAGAGNVPVQPIDGLETSLASQPLLLQALTDTPARVDYAVFPDLYVPGAKTQALVSAIATAYAPGATSSDVCAALDGAYK</sequence>
<dbReference type="InterPro" id="IPR050490">
    <property type="entry name" value="Bact_solute-bd_prot1"/>
</dbReference>
<accession>A0A3E0W531</accession>
<feature type="signal peptide" evidence="1">
    <location>
        <begin position="1"/>
        <end position="24"/>
    </location>
</feature>
<evidence type="ECO:0000313" key="2">
    <source>
        <dbReference type="EMBL" id="RFA16895.1"/>
    </source>
</evidence>
<protein>
    <recommendedName>
        <fullName evidence="4">ABC transporter substrate-binding protein</fullName>
    </recommendedName>
</protein>
<organism evidence="2 3">
    <name type="scientific">Subtercola boreus</name>
    <dbReference type="NCBI Taxonomy" id="120213"/>
    <lineage>
        <taxon>Bacteria</taxon>
        <taxon>Bacillati</taxon>
        <taxon>Actinomycetota</taxon>
        <taxon>Actinomycetes</taxon>
        <taxon>Micrococcales</taxon>
        <taxon>Microbacteriaceae</taxon>
        <taxon>Subtercola</taxon>
    </lineage>
</organism>